<evidence type="ECO:0000313" key="7">
    <source>
        <dbReference type="Proteomes" id="UP001159428"/>
    </source>
</evidence>
<dbReference type="InterPro" id="IPR001507">
    <property type="entry name" value="ZP_dom"/>
</dbReference>
<dbReference type="FunFam" id="2.60.120.260:FF:000016">
    <property type="entry name" value="Contactin-associated protein-like 4 isoform 1"/>
    <property type="match status" value="1"/>
</dbReference>
<dbReference type="Proteomes" id="UP001159428">
    <property type="component" value="Unassembled WGS sequence"/>
</dbReference>
<dbReference type="Gene3D" id="2.60.120.260">
    <property type="entry name" value="Galactose-binding domain-like"/>
    <property type="match status" value="1"/>
</dbReference>
<evidence type="ECO:0000256" key="3">
    <source>
        <dbReference type="ARBA" id="ARBA00023180"/>
    </source>
</evidence>
<protein>
    <recommendedName>
        <fullName evidence="8">ZP domain-containing protein</fullName>
    </recommendedName>
</protein>
<feature type="non-terminal residue" evidence="6">
    <location>
        <position position="1"/>
    </location>
</feature>
<dbReference type="InterPro" id="IPR048290">
    <property type="entry name" value="ZP_chr"/>
</dbReference>
<sequence length="467" mass="52285">THKLFFYLLYFCKECSAPLGLESPRIKDAQVTASSQWDRNHAAIQGRLNFKAGGGKQGGWSARWNNGNQWIQVALGSYTKLTSIATQGRNAHSYQWVTAYKLQYSEDGVNFYYYKVPGQSSPKVFKGNKDSNSIVYHQLNPPIKARYIKLQPTAWHGHISLRMGLFGCSAASGVNVLCGDKTMTIFIPKTLLRGLDLKNLRLLDTKCKGKEGRTHLSVTTSLTGCKTTSRYTPTAIIYSNTLIIPVATKSAVTRLHDIKVQFSCYYSMHGTVSSLGWTPIKTTLELREKAKGNLTLSLRMFHNKTFVNPYTKDDFSVAVGLHRRLFLEVSVATDEKKLSIRADRCYATPTQDQKNSLKYEFIKKGCPSDVTVKYHSSPSSRAQRFSVEAFKFISARPFVFVHCQVPVCNATNSGSKCSMKCPSSGRGKRELSDDVTYDVYSLVQGPLHLTQEKRKENRGRILGETGT</sequence>
<dbReference type="Pfam" id="PF00100">
    <property type="entry name" value="Zona_pellucida"/>
    <property type="match status" value="1"/>
</dbReference>
<dbReference type="EMBL" id="CALNXJ010000106">
    <property type="protein sequence ID" value="CAH3164584.1"/>
    <property type="molecule type" value="Genomic_DNA"/>
</dbReference>
<dbReference type="SMART" id="SM00231">
    <property type="entry name" value="FA58C"/>
    <property type="match status" value="1"/>
</dbReference>
<dbReference type="Gene3D" id="2.60.40.4100">
    <property type="entry name" value="Zona pellucida, ZP-C domain"/>
    <property type="match status" value="1"/>
</dbReference>
<evidence type="ECO:0000256" key="2">
    <source>
        <dbReference type="ARBA" id="ARBA00023157"/>
    </source>
</evidence>
<dbReference type="InterPro" id="IPR000421">
    <property type="entry name" value="FA58C"/>
</dbReference>
<keyword evidence="7" id="KW-1185">Reference proteome</keyword>
<evidence type="ECO:0000259" key="5">
    <source>
        <dbReference type="PROSITE" id="PS51034"/>
    </source>
</evidence>
<keyword evidence="3" id="KW-0325">Glycoprotein</keyword>
<evidence type="ECO:0000313" key="6">
    <source>
        <dbReference type="EMBL" id="CAH3164584.1"/>
    </source>
</evidence>
<dbReference type="SMART" id="SM00241">
    <property type="entry name" value="ZP"/>
    <property type="match status" value="1"/>
</dbReference>
<dbReference type="Gene3D" id="2.60.40.3210">
    <property type="entry name" value="Zona pellucida, ZP-N domain"/>
    <property type="match status" value="1"/>
</dbReference>
<feature type="domain" description="F5/8 type C" evidence="4">
    <location>
        <begin position="15"/>
        <end position="168"/>
    </location>
</feature>
<dbReference type="PRINTS" id="PR00023">
    <property type="entry name" value="ZPELLUCIDA"/>
</dbReference>
<dbReference type="Pfam" id="PF00754">
    <property type="entry name" value="F5_F8_type_C"/>
    <property type="match status" value="1"/>
</dbReference>
<evidence type="ECO:0000256" key="1">
    <source>
        <dbReference type="ARBA" id="ARBA00022729"/>
    </source>
</evidence>
<dbReference type="SUPFAM" id="SSF49785">
    <property type="entry name" value="Galactose-binding domain-like"/>
    <property type="match status" value="1"/>
</dbReference>
<dbReference type="Pfam" id="PF23344">
    <property type="entry name" value="ZP-N"/>
    <property type="match status" value="1"/>
</dbReference>
<dbReference type="InterPro" id="IPR008979">
    <property type="entry name" value="Galactose-bd-like_sf"/>
</dbReference>
<organism evidence="6 7">
    <name type="scientific">Pocillopora meandrina</name>
    <dbReference type="NCBI Taxonomy" id="46732"/>
    <lineage>
        <taxon>Eukaryota</taxon>
        <taxon>Metazoa</taxon>
        <taxon>Cnidaria</taxon>
        <taxon>Anthozoa</taxon>
        <taxon>Hexacorallia</taxon>
        <taxon>Scleractinia</taxon>
        <taxon>Astrocoeniina</taxon>
        <taxon>Pocilloporidae</taxon>
        <taxon>Pocillopora</taxon>
    </lineage>
</organism>
<gene>
    <name evidence="6" type="ORF">PMEA_00002366</name>
</gene>
<keyword evidence="2" id="KW-1015">Disulfide bond</keyword>
<dbReference type="PANTHER" id="PTHR14002:SF43">
    <property type="entry name" value="DELTA-LIKE PROTEIN"/>
    <property type="match status" value="1"/>
</dbReference>
<name>A0AAU9Y3V0_9CNID</name>
<evidence type="ECO:0000259" key="4">
    <source>
        <dbReference type="PROSITE" id="PS50022"/>
    </source>
</evidence>
<dbReference type="AlphaFoldDB" id="A0AAU9Y3V0"/>
<comment type="caution">
    <text evidence="6">The sequence shown here is derived from an EMBL/GenBank/DDBJ whole genome shotgun (WGS) entry which is preliminary data.</text>
</comment>
<dbReference type="PANTHER" id="PTHR14002">
    <property type="entry name" value="ENDOGLIN/TGF-BETA RECEPTOR TYPE III"/>
    <property type="match status" value="1"/>
</dbReference>
<dbReference type="PROSITE" id="PS01286">
    <property type="entry name" value="FA58C_2"/>
    <property type="match status" value="1"/>
</dbReference>
<dbReference type="InterPro" id="IPR055356">
    <property type="entry name" value="ZP-N"/>
</dbReference>
<proteinExistence type="predicted"/>
<accession>A0AAU9Y3V0</accession>
<dbReference type="PROSITE" id="PS51034">
    <property type="entry name" value="ZP_2"/>
    <property type="match status" value="1"/>
</dbReference>
<dbReference type="InterPro" id="IPR042235">
    <property type="entry name" value="ZP-C_dom"/>
</dbReference>
<feature type="domain" description="ZP" evidence="5">
    <location>
        <begin position="177"/>
        <end position="424"/>
    </location>
</feature>
<evidence type="ECO:0008006" key="8">
    <source>
        <dbReference type="Google" id="ProtNLM"/>
    </source>
</evidence>
<reference evidence="6 7" key="1">
    <citation type="submission" date="2022-05" db="EMBL/GenBank/DDBJ databases">
        <authorList>
            <consortium name="Genoscope - CEA"/>
            <person name="William W."/>
        </authorList>
    </citation>
    <scope>NUCLEOTIDE SEQUENCE [LARGE SCALE GENOMIC DNA]</scope>
</reference>
<keyword evidence="1" id="KW-0732">Signal</keyword>
<dbReference type="PROSITE" id="PS50022">
    <property type="entry name" value="FA58C_3"/>
    <property type="match status" value="1"/>
</dbReference>
<dbReference type="InterPro" id="IPR055355">
    <property type="entry name" value="ZP-C"/>
</dbReference>
<dbReference type="CDD" id="cd00057">
    <property type="entry name" value="FA58C"/>
    <property type="match status" value="1"/>
</dbReference>